<dbReference type="Pfam" id="PF09607">
    <property type="entry name" value="BrkDBD"/>
    <property type="match status" value="1"/>
</dbReference>
<dbReference type="InParanoid" id="A0A1X7U6R6"/>
<dbReference type="OrthoDB" id="5874990at2759"/>
<accession>A0A1X7U6R6</accession>
<dbReference type="AlphaFoldDB" id="A0A1X7U6R6"/>
<feature type="domain" description="Brinker DNA-binding" evidence="1">
    <location>
        <begin position="14"/>
        <end position="49"/>
    </location>
</feature>
<dbReference type="InterPro" id="IPR018586">
    <property type="entry name" value="Brinker_DNA-bd"/>
</dbReference>
<evidence type="ECO:0000313" key="2">
    <source>
        <dbReference type="EnsemblMetazoa" id="Aqu2.1.23612_001"/>
    </source>
</evidence>
<organism evidence="2">
    <name type="scientific">Amphimedon queenslandica</name>
    <name type="common">Sponge</name>
    <dbReference type="NCBI Taxonomy" id="400682"/>
    <lineage>
        <taxon>Eukaryota</taxon>
        <taxon>Metazoa</taxon>
        <taxon>Porifera</taxon>
        <taxon>Demospongiae</taxon>
        <taxon>Heteroscleromorpha</taxon>
        <taxon>Haplosclerida</taxon>
        <taxon>Niphatidae</taxon>
        <taxon>Amphimedon</taxon>
    </lineage>
</organism>
<evidence type="ECO:0000259" key="1">
    <source>
        <dbReference type="Pfam" id="PF09607"/>
    </source>
</evidence>
<dbReference type="InterPro" id="IPR010921">
    <property type="entry name" value="Trp_repressor/repl_initiator"/>
</dbReference>
<name>A0A1X7U6R6_AMPQE</name>
<dbReference type="EnsemblMetazoa" id="Aqu2.1.23612_001">
    <property type="protein sequence ID" value="Aqu2.1.23612_001"/>
    <property type="gene ID" value="Aqu2.1.23612"/>
</dbReference>
<protein>
    <recommendedName>
        <fullName evidence="1">Brinker DNA-binding domain-containing protein</fullName>
    </recommendedName>
</protein>
<reference evidence="2" key="1">
    <citation type="submission" date="2017-05" db="UniProtKB">
        <authorList>
            <consortium name="EnsemblMetazoa"/>
        </authorList>
    </citation>
    <scope>IDENTIFICATION</scope>
</reference>
<dbReference type="GO" id="GO:0043565">
    <property type="term" value="F:sequence-specific DNA binding"/>
    <property type="evidence" value="ECO:0007669"/>
    <property type="project" value="InterPro"/>
</dbReference>
<dbReference type="SUPFAM" id="SSF48295">
    <property type="entry name" value="TrpR-like"/>
    <property type="match status" value="1"/>
</dbReference>
<dbReference type="Gene3D" id="1.10.10.60">
    <property type="entry name" value="Homeodomain-like"/>
    <property type="match status" value="1"/>
</dbReference>
<sequence>MADCEVIQPAKKKHSFDASFKLKVVEFALKNSNRGAARKFDVDEKQVRTEKAKNSLTECSTRKRDVMAEDKK</sequence>
<proteinExistence type="predicted"/>